<feature type="region of interest" description="Disordered" evidence="1">
    <location>
        <begin position="850"/>
        <end position="900"/>
    </location>
</feature>
<feature type="compositionally biased region" description="Low complexity" evidence="1">
    <location>
        <begin position="628"/>
        <end position="653"/>
    </location>
</feature>
<feature type="region of interest" description="Disordered" evidence="1">
    <location>
        <begin position="914"/>
        <end position="956"/>
    </location>
</feature>
<dbReference type="AlphaFoldDB" id="A0A5C3LP13"/>
<keyword evidence="3" id="KW-1185">Reference proteome</keyword>
<evidence type="ECO:0000313" key="2">
    <source>
        <dbReference type="EMBL" id="TFK34033.1"/>
    </source>
</evidence>
<protein>
    <submittedName>
        <fullName evidence="2">Uncharacterized protein</fullName>
    </submittedName>
</protein>
<feature type="compositionally biased region" description="Basic and acidic residues" evidence="1">
    <location>
        <begin position="615"/>
        <end position="625"/>
    </location>
</feature>
<organism evidence="2 3">
    <name type="scientific">Crucibulum laeve</name>
    <dbReference type="NCBI Taxonomy" id="68775"/>
    <lineage>
        <taxon>Eukaryota</taxon>
        <taxon>Fungi</taxon>
        <taxon>Dikarya</taxon>
        <taxon>Basidiomycota</taxon>
        <taxon>Agaricomycotina</taxon>
        <taxon>Agaricomycetes</taxon>
        <taxon>Agaricomycetidae</taxon>
        <taxon>Agaricales</taxon>
        <taxon>Agaricineae</taxon>
        <taxon>Nidulariaceae</taxon>
        <taxon>Crucibulum</taxon>
    </lineage>
</organism>
<feature type="compositionally biased region" description="Low complexity" evidence="1">
    <location>
        <begin position="660"/>
        <end position="686"/>
    </location>
</feature>
<feature type="compositionally biased region" description="Basic residues" evidence="1">
    <location>
        <begin position="35"/>
        <end position="46"/>
    </location>
</feature>
<feature type="compositionally biased region" description="Basic and acidic residues" evidence="1">
    <location>
        <begin position="914"/>
        <end position="924"/>
    </location>
</feature>
<dbReference type="STRING" id="68775.A0A5C3LP13"/>
<sequence>MPFPVSVSFPAIVRQMPSPPSSSSLTATTPSKPSHGIKRPRPRGLWKARATGPRFPAVPNPSTPFGTTPAHGNIRPVRQEHRPHPPPTSSSSSFHHHRRHRESDTDDDSDRDQEADNYYNDDDERDSYSSSSSKRRRRSGSDTTPASSDEEDLNLYWESYARRKGSLSTAIEEDNNDEGGWTTRTKMMDISSTAGPGTITTDSATCDLEDWEDLKELFAKATEQYESAFLSCCFPYRKNQFIIIVDDDPSESLPLLRGVIHECHRFLLTYNDPSVIFIPPAPQPAPMRAKSLHHDSFYSSVWPGLPPKDADTEARKEKERKKKLAIQQQQQQQAKLVEKNSEPPTAFHTILGSALFLFGNLIAQDPSLAMEGEPASAAPYYLAALDVFETGETLPARVGLEDPAQNYNSSTSPSYVYKYSSVSPTYGFMENEKMVGSTKIREDWRMAIAWGRTLVALADEMVNRAKAADEHASKLGPGSVVIPLAGPSPFPIAPAPGVRVSPDTSFTLAASLASAPSPSSSPTAGFSSYTYQMPHSDPFTNPPTNFPPAPSPLHSLFAEPSWPVESPFAIIADRRPPVTRRMSLVSATPNDVLVLAVDQFSKGILHMPHPQSGREGGKREKRPVIDRAGSSSSSAGKASSSSGSGASVEQVVVGGRGERVSQSMQTDSLAAPAPSSANSVTTITPSAPHPPSSSHPTHHFEAPFSRSKELFTIATDVLLISEKLPVPSERAHWAEWADGVFGQMKVSSTAPDVSSSTGQPYSHSYTHHHSGGVSAPGGINFNSAWGEELVTRSRGRCMLIAGSARAEELEGALERGEMGVLESEEAEEARESLQAAVGYFERARGWVEERSSAASSASKAKSRGKEKEHMEVESSLPSHHDEDQQQQQEEQGKEDAQELRSLLAEALVTLANLTRDESKREELYARAQAEGGDDWQLELDSMSMGSVGEDGMDLSA</sequence>
<feature type="region of interest" description="Disordered" evidence="1">
    <location>
        <begin position="1"/>
        <end position="150"/>
    </location>
</feature>
<reference evidence="2 3" key="1">
    <citation type="journal article" date="2019" name="Nat. Ecol. Evol.">
        <title>Megaphylogeny resolves global patterns of mushroom evolution.</title>
        <authorList>
            <person name="Varga T."/>
            <person name="Krizsan K."/>
            <person name="Foldi C."/>
            <person name="Dima B."/>
            <person name="Sanchez-Garcia M."/>
            <person name="Sanchez-Ramirez S."/>
            <person name="Szollosi G.J."/>
            <person name="Szarkandi J.G."/>
            <person name="Papp V."/>
            <person name="Albert L."/>
            <person name="Andreopoulos W."/>
            <person name="Angelini C."/>
            <person name="Antonin V."/>
            <person name="Barry K.W."/>
            <person name="Bougher N.L."/>
            <person name="Buchanan P."/>
            <person name="Buyck B."/>
            <person name="Bense V."/>
            <person name="Catcheside P."/>
            <person name="Chovatia M."/>
            <person name="Cooper J."/>
            <person name="Damon W."/>
            <person name="Desjardin D."/>
            <person name="Finy P."/>
            <person name="Geml J."/>
            <person name="Haridas S."/>
            <person name="Hughes K."/>
            <person name="Justo A."/>
            <person name="Karasinski D."/>
            <person name="Kautmanova I."/>
            <person name="Kiss B."/>
            <person name="Kocsube S."/>
            <person name="Kotiranta H."/>
            <person name="LaButti K.M."/>
            <person name="Lechner B.E."/>
            <person name="Liimatainen K."/>
            <person name="Lipzen A."/>
            <person name="Lukacs Z."/>
            <person name="Mihaltcheva S."/>
            <person name="Morgado L.N."/>
            <person name="Niskanen T."/>
            <person name="Noordeloos M.E."/>
            <person name="Ohm R.A."/>
            <person name="Ortiz-Santana B."/>
            <person name="Ovrebo C."/>
            <person name="Racz N."/>
            <person name="Riley R."/>
            <person name="Savchenko A."/>
            <person name="Shiryaev A."/>
            <person name="Soop K."/>
            <person name="Spirin V."/>
            <person name="Szebenyi C."/>
            <person name="Tomsovsky M."/>
            <person name="Tulloss R.E."/>
            <person name="Uehling J."/>
            <person name="Grigoriev I.V."/>
            <person name="Vagvolgyi C."/>
            <person name="Papp T."/>
            <person name="Martin F.M."/>
            <person name="Miettinen O."/>
            <person name="Hibbett D.S."/>
            <person name="Nagy L.G."/>
        </authorList>
    </citation>
    <scope>NUCLEOTIDE SEQUENCE [LARGE SCALE GENOMIC DNA]</scope>
    <source>
        <strain evidence="2 3">CBS 166.37</strain>
    </source>
</reference>
<feature type="compositionally biased region" description="Low complexity" evidence="1">
    <location>
        <begin position="21"/>
        <end position="34"/>
    </location>
</feature>
<feature type="compositionally biased region" description="Basic and acidic residues" evidence="1">
    <location>
        <begin position="863"/>
        <end position="883"/>
    </location>
</feature>
<name>A0A5C3LP13_9AGAR</name>
<accession>A0A5C3LP13</accession>
<dbReference type="OrthoDB" id="3204217at2759"/>
<dbReference type="Proteomes" id="UP000308652">
    <property type="component" value="Unassembled WGS sequence"/>
</dbReference>
<gene>
    <name evidence="2" type="ORF">BDQ12DRAFT_380563</name>
</gene>
<evidence type="ECO:0000313" key="3">
    <source>
        <dbReference type="Proteomes" id="UP000308652"/>
    </source>
</evidence>
<feature type="region of interest" description="Disordered" evidence="1">
    <location>
        <begin position="605"/>
        <end position="700"/>
    </location>
</feature>
<proteinExistence type="predicted"/>
<feature type="compositionally biased region" description="Acidic residues" evidence="1">
    <location>
        <begin position="104"/>
        <end position="125"/>
    </location>
</feature>
<dbReference type="EMBL" id="ML213637">
    <property type="protein sequence ID" value="TFK34033.1"/>
    <property type="molecule type" value="Genomic_DNA"/>
</dbReference>
<evidence type="ECO:0000256" key="1">
    <source>
        <dbReference type="SAM" id="MobiDB-lite"/>
    </source>
</evidence>